<keyword evidence="5 11" id="KW-0520">NAD</keyword>
<keyword evidence="14" id="KW-1185">Reference proteome</keyword>
<evidence type="ECO:0000256" key="2">
    <source>
        <dbReference type="ARBA" id="ARBA00011881"/>
    </source>
</evidence>
<dbReference type="RefSeq" id="WP_186919306.1">
    <property type="nucleotide sequence ID" value="NZ_JACOPQ010000007.1"/>
</dbReference>
<name>A0A8J6JMB0_9FIRM</name>
<dbReference type="GO" id="GO:0016616">
    <property type="term" value="F:oxidoreductase activity, acting on the CH-OH group of donors, NAD or NADP as acceptor"/>
    <property type="evidence" value="ECO:0007669"/>
    <property type="project" value="InterPro"/>
</dbReference>
<evidence type="ECO:0000256" key="4">
    <source>
        <dbReference type="ARBA" id="ARBA00022801"/>
    </source>
</evidence>
<keyword evidence="3 9" id="KW-0479">Metal-binding</keyword>
<comment type="subunit">
    <text evidence="2">Homotetramer.</text>
</comment>
<keyword evidence="9" id="KW-0408">Iron</keyword>
<feature type="binding site" evidence="9">
    <location>
        <position position="172"/>
    </location>
    <ligand>
        <name>Mn(2+)</name>
        <dbReference type="ChEBI" id="CHEBI:29035"/>
    </ligand>
</feature>
<accession>A0A8J6JMB0</accession>
<dbReference type="Pfam" id="PF11975">
    <property type="entry name" value="Glyco_hydro_4C"/>
    <property type="match status" value="1"/>
</dbReference>
<evidence type="ECO:0000313" key="14">
    <source>
        <dbReference type="Proteomes" id="UP000607645"/>
    </source>
</evidence>
<keyword evidence="4 11" id="KW-0378">Hydrolase</keyword>
<dbReference type="PRINTS" id="PR00732">
    <property type="entry name" value="GLHYDRLASE4"/>
</dbReference>
<organism evidence="13 14">
    <name type="scientific">Lawsonibacter faecis</name>
    <dbReference type="NCBI Taxonomy" id="2763052"/>
    <lineage>
        <taxon>Bacteria</taxon>
        <taxon>Bacillati</taxon>
        <taxon>Bacillota</taxon>
        <taxon>Clostridia</taxon>
        <taxon>Eubacteriales</taxon>
        <taxon>Oscillospiraceae</taxon>
        <taxon>Lawsonibacter</taxon>
    </lineage>
</organism>
<evidence type="ECO:0000256" key="7">
    <source>
        <dbReference type="ARBA" id="ARBA00023295"/>
    </source>
</evidence>
<dbReference type="InterPro" id="IPR015955">
    <property type="entry name" value="Lactate_DH/Glyco_Ohase_4_C"/>
</dbReference>
<evidence type="ECO:0000256" key="9">
    <source>
        <dbReference type="PIRSR" id="PIRSR601088-3"/>
    </source>
</evidence>
<dbReference type="SUPFAM" id="SSF56327">
    <property type="entry name" value="LDH C-terminal domain-like"/>
    <property type="match status" value="1"/>
</dbReference>
<dbReference type="EMBL" id="JACOPQ010000007">
    <property type="protein sequence ID" value="MBC5737489.1"/>
    <property type="molecule type" value="Genomic_DNA"/>
</dbReference>
<dbReference type="CDD" id="cd05296">
    <property type="entry name" value="GH4_P_beta_glucosidase"/>
    <property type="match status" value="1"/>
</dbReference>
<dbReference type="Pfam" id="PF02056">
    <property type="entry name" value="Glyco_hydro_4"/>
    <property type="match status" value="1"/>
</dbReference>
<feature type="binding site" evidence="8">
    <location>
        <position position="151"/>
    </location>
    <ligand>
        <name>substrate</name>
    </ligand>
</feature>
<comment type="caution">
    <text evidence="13">The sequence shown here is derived from an EMBL/GenBank/DDBJ whole genome shotgun (WGS) entry which is preliminary data.</text>
</comment>
<keyword evidence="9" id="KW-0533">Nickel</keyword>
<sequence length="440" mass="48517">MKKNPLKIAVIGGGSSYTPELIEGILVRQDHLPVRELVLVDVPMGAEKVSIIESLARRMAAKAGADIHIHATMDRPSAIRGADFVITQFRVGGLDARAKDESIPLKYDIIGQETTGPGGYAKALRTIPVILDICREIEELAPDAWLINFTNPSGIVTEAILNHTRVKALGLCNVPIGAKKDIAKALKVDFSRVQASFMGLNHMGYIYSATVDGVEVLPQLIEMFDDPPAGVREHLESMTDIIWPMPFLRSLGMLTSPYHRYYYRNRMMLEEEKAHMAEKGSRAMQVKAIEKELFEKYKSPHLCEKPKELEQRGGAYYSEAAISLIDAIYGDKGEIHTVNLQNRGTISNLPYNAVIEANAIIGAGGATPLVIGEMPTRVAGLVNEVKAYEQLAVKAAVEQDYDIALSAMLANPFINDYEVGKTILDELVEAHSPYLDYLKR</sequence>
<keyword evidence="6 9" id="KW-0464">Manganese</keyword>
<reference evidence="13" key="1">
    <citation type="submission" date="2020-08" db="EMBL/GenBank/DDBJ databases">
        <title>Genome public.</title>
        <authorList>
            <person name="Liu C."/>
            <person name="Sun Q."/>
        </authorList>
    </citation>
    <scope>NUCLEOTIDE SEQUENCE</scope>
    <source>
        <strain evidence="13">NSJ-52</strain>
    </source>
</reference>
<dbReference type="GO" id="GO:0046872">
    <property type="term" value="F:metal ion binding"/>
    <property type="evidence" value="ECO:0007669"/>
    <property type="project" value="UniProtKB-KW"/>
</dbReference>
<dbReference type="GO" id="GO:0005975">
    <property type="term" value="P:carbohydrate metabolic process"/>
    <property type="evidence" value="ECO:0007669"/>
    <property type="project" value="InterPro"/>
</dbReference>
<evidence type="ECO:0000256" key="11">
    <source>
        <dbReference type="RuleBase" id="RU361152"/>
    </source>
</evidence>
<dbReference type="PROSITE" id="PS01324">
    <property type="entry name" value="GLYCOSYL_HYDROL_F4"/>
    <property type="match status" value="1"/>
</dbReference>
<feature type="binding site" evidence="9">
    <location>
        <position position="202"/>
    </location>
    <ligand>
        <name>Mn(2+)</name>
        <dbReference type="ChEBI" id="CHEBI:29035"/>
    </ligand>
</feature>
<dbReference type="AlphaFoldDB" id="A0A8J6JMB0"/>
<keyword evidence="7 11" id="KW-0326">Glycosidase</keyword>
<dbReference type="InterPro" id="IPR001088">
    <property type="entry name" value="Glyco_hydro_4"/>
</dbReference>
<comment type="similarity">
    <text evidence="1 11">Belongs to the glycosyl hydrolase 4 family.</text>
</comment>
<dbReference type="InterPro" id="IPR036291">
    <property type="entry name" value="NAD(P)-bd_dom_sf"/>
</dbReference>
<evidence type="ECO:0000256" key="5">
    <source>
        <dbReference type="ARBA" id="ARBA00023027"/>
    </source>
</evidence>
<gene>
    <name evidence="13" type="ORF">H8S62_10775</name>
</gene>
<evidence type="ECO:0000256" key="3">
    <source>
        <dbReference type="ARBA" id="ARBA00022723"/>
    </source>
</evidence>
<evidence type="ECO:0000256" key="10">
    <source>
        <dbReference type="PIRSR" id="PIRSR601088-4"/>
    </source>
</evidence>
<evidence type="ECO:0000259" key="12">
    <source>
        <dbReference type="Pfam" id="PF11975"/>
    </source>
</evidence>
<evidence type="ECO:0000313" key="13">
    <source>
        <dbReference type="EMBL" id="MBC5737489.1"/>
    </source>
</evidence>
<dbReference type="InterPro" id="IPR019802">
    <property type="entry name" value="GlycHydrolase_4_CS"/>
</dbReference>
<dbReference type="InterPro" id="IPR022616">
    <property type="entry name" value="Glyco_hydro_4_C"/>
</dbReference>
<evidence type="ECO:0000256" key="8">
    <source>
        <dbReference type="PIRSR" id="PIRSR601088-2"/>
    </source>
</evidence>
<dbReference type="GO" id="GO:0004553">
    <property type="term" value="F:hydrolase activity, hydrolyzing O-glycosyl compounds"/>
    <property type="evidence" value="ECO:0007669"/>
    <property type="project" value="InterPro"/>
</dbReference>
<feature type="site" description="Increases basicity of active site Tyr" evidence="10">
    <location>
        <position position="113"/>
    </location>
</feature>
<evidence type="ECO:0000256" key="6">
    <source>
        <dbReference type="ARBA" id="ARBA00023211"/>
    </source>
</evidence>
<protein>
    <submittedName>
        <fullName evidence="13">6-phospho-beta-glucosidase</fullName>
    </submittedName>
</protein>
<feature type="binding site" evidence="8">
    <location>
        <position position="97"/>
    </location>
    <ligand>
        <name>substrate</name>
    </ligand>
</feature>
<dbReference type="Gene3D" id="3.90.110.10">
    <property type="entry name" value="Lactate dehydrogenase/glycoside hydrolase, family 4, C-terminal"/>
    <property type="match status" value="1"/>
</dbReference>
<proteinExistence type="inferred from homology"/>
<dbReference type="SUPFAM" id="SSF51735">
    <property type="entry name" value="NAD(P)-binding Rossmann-fold domains"/>
    <property type="match status" value="1"/>
</dbReference>
<keyword evidence="9" id="KW-0170">Cobalt</keyword>
<dbReference type="Proteomes" id="UP000607645">
    <property type="component" value="Unassembled WGS sequence"/>
</dbReference>
<feature type="domain" description="Glycosyl hydrolase family 4 C-terminal" evidence="12">
    <location>
        <begin position="197"/>
        <end position="413"/>
    </location>
</feature>
<evidence type="ECO:0000256" key="1">
    <source>
        <dbReference type="ARBA" id="ARBA00010141"/>
    </source>
</evidence>
<dbReference type="Gene3D" id="3.40.50.720">
    <property type="entry name" value="NAD(P)-binding Rossmann-like Domain"/>
    <property type="match status" value="1"/>
</dbReference>
<dbReference type="PANTHER" id="PTHR32092:SF5">
    <property type="entry name" value="6-PHOSPHO-BETA-GLUCOSIDASE"/>
    <property type="match status" value="1"/>
</dbReference>
<dbReference type="PANTHER" id="PTHR32092">
    <property type="entry name" value="6-PHOSPHO-BETA-GLUCOSIDASE-RELATED"/>
    <property type="match status" value="1"/>
</dbReference>
<comment type="cofactor">
    <cofactor evidence="11">
        <name>NAD(+)</name>
        <dbReference type="ChEBI" id="CHEBI:57540"/>
    </cofactor>
    <text evidence="11">Binds 1 NAD(+) per subunit.</text>
</comment>